<dbReference type="GeneID" id="37076666"/>
<evidence type="ECO:0000256" key="1">
    <source>
        <dbReference type="SAM" id="Phobius"/>
    </source>
</evidence>
<reference evidence="2 3" key="1">
    <citation type="submission" date="2016-12" db="EMBL/GenBank/DDBJ databases">
        <title>The genomes of Aspergillus section Nigri reveals drivers in fungal speciation.</title>
        <authorList>
            <consortium name="DOE Joint Genome Institute"/>
            <person name="Vesth T.C."/>
            <person name="Nybo J."/>
            <person name="Theobald S."/>
            <person name="Brandl J."/>
            <person name="Frisvad J.C."/>
            <person name="Nielsen K.F."/>
            <person name="Lyhne E.K."/>
            <person name="Kogle M.E."/>
            <person name="Kuo A."/>
            <person name="Riley R."/>
            <person name="Clum A."/>
            <person name="Nolan M."/>
            <person name="Lipzen A."/>
            <person name="Salamov A."/>
            <person name="Henrissat B."/>
            <person name="Wiebenga A."/>
            <person name="De Vries R.P."/>
            <person name="Grigoriev I.V."/>
            <person name="Mortensen U.H."/>
            <person name="Andersen M.R."/>
            <person name="Baker S.E."/>
        </authorList>
    </citation>
    <scope>NUCLEOTIDE SEQUENCE [LARGE SCALE GENOMIC DNA]</scope>
    <source>
        <strain evidence="2 3">JOP 1030-1</strain>
    </source>
</reference>
<keyword evidence="3" id="KW-1185">Reference proteome</keyword>
<evidence type="ECO:0000313" key="2">
    <source>
        <dbReference type="EMBL" id="PYH43477.1"/>
    </source>
</evidence>
<dbReference type="Proteomes" id="UP000248349">
    <property type="component" value="Unassembled WGS sequence"/>
</dbReference>
<protein>
    <submittedName>
        <fullName evidence="2">Uncharacterized protein</fullName>
    </submittedName>
</protein>
<gene>
    <name evidence="2" type="ORF">BP01DRAFT_358468</name>
</gene>
<dbReference type="AlphaFoldDB" id="A0A318ZAJ4"/>
<proteinExistence type="predicted"/>
<sequence length="72" mass="8534">MGKEDGEEDRRRLSSILTERPRESAWRPLSYLYCCLFLPSQCCLLLVTSLGRMKRSRLSDKRILVKGWKQSW</sequence>
<organism evidence="2 3">
    <name type="scientific">Aspergillus saccharolyticus JOP 1030-1</name>
    <dbReference type="NCBI Taxonomy" id="1450539"/>
    <lineage>
        <taxon>Eukaryota</taxon>
        <taxon>Fungi</taxon>
        <taxon>Dikarya</taxon>
        <taxon>Ascomycota</taxon>
        <taxon>Pezizomycotina</taxon>
        <taxon>Eurotiomycetes</taxon>
        <taxon>Eurotiomycetidae</taxon>
        <taxon>Eurotiales</taxon>
        <taxon>Aspergillaceae</taxon>
        <taxon>Aspergillus</taxon>
        <taxon>Aspergillus subgen. Circumdati</taxon>
    </lineage>
</organism>
<name>A0A318ZAJ4_9EURO</name>
<evidence type="ECO:0000313" key="3">
    <source>
        <dbReference type="Proteomes" id="UP000248349"/>
    </source>
</evidence>
<keyword evidence="1" id="KW-1133">Transmembrane helix</keyword>
<keyword evidence="1" id="KW-0472">Membrane</keyword>
<feature type="transmembrane region" description="Helical" evidence="1">
    <location>
        <begin position="30"/>
        <end position="51"/>
    </location>
</feature>
<dbReference type="EMBL" id="KZ821243">
    <property type="protein sequence ID" value="PYH43477.1"/>
    <property type="molecule type" value="Genomic_DNA"/>
</dbReference>
<dbReference type="RefSeq" id="XP_025429459.1">
    <property type="nucleotide sequence ID" value="XM_025575438.1"/>
</dbReference>
<keyword evidence="1" id="KW-0812">Transmembrane</keyword>
<accession>A0A318ZAJ4</accession>